<protein>
    <recommendedName>
        <fullName evidence="4">DUF805 domain-containing protein</fullName>
    </recommendedName>
</protein>
<accession>A0ABP8CBD1</accession>
<feature type="transmembrane region" description="Helical" evidence="1">
    <location>
        <begin position="80"/>
        <end position="98"/>
    </location>
</feature>
<gene>
    <name evidence="2" type="ORF">GCM10022254_48000</name>
</gene>
<name>A0ABP8CBD1_9ACTN</name>
<evidence type="ECO:0008006" key="4">
    <source>
        <dbReference type="Google" id="ProtNLM"/>
    </source>
</evidence>
<evidence type="ECO:0000313" key="2">
    <source>
        <dbReference type="EMBL" id="GAA4237021.1"/>
    </source>
</evidence>
<feature type="transmembrane region" description="Helical" evidence="1">
    <location>
        <begin position="26"/>
        <end position="45"/>
    </location>
</feature>
<evidence type="ECO:0000313" key="3">
    <source>
        <dbReference type="Proteomes" id="UP001501710"/>
    </source>
</evidence>
<proteinExistence type="predicted"/>
<organism evidence="2 3">
    <name type="scientific">Actinomadura meridiana</name>
    <dbReference type="NCBI Taxonomy" id="559626"/>
    <lineage>
        <taxon>Bacteria</taxon>
        <taxon>Bacillati</taxon>
        <taxon>Actinomycetota</taxon>
        <taxon>Actinomycetes</taxon>
        <taxon>Streptosporangiales</taxon>
        <taxon>Thermomonosporaceae</taxon>
        <taxon>Actinomadura</taxon>
    </lineage>
</organism>
<feature type="transmembrane region" description="Helical" evidence="1">
    <location>
        <begin position="51"/>
        <end position="68"/>
    </location>
</feature>
<dbReference type="PANTHER" id="PTHR34980">
    <property type="entry name" value="INNER MEMBRANE PROTEIN-RELATED-RELATED"/>
    <property type="match status" value="1"/>
</dbReference>
<dbReference type="Proteomes" id="UP001501710">
    <property type="component" value="Unassembled WGS sequence"/>
</dbReference>
<evidence type="ECO:0000256" key="1">
    <source>
        <dbReference type="SAM" id="Phobius"/>
    </source>
</evidence>
<dbReference type="EMBL" id="BAABAS010000016">
    <property type="protein sequence ID" value="GAA4237021.1"/>
    <property type="molecule type" value="Genomic_DNA"/>
</dbReference>
<keyword evidence="1" id="KW-0472">Membrane</keyword>
<dbReference type="RefSeq" id="WP_344900324.1">
    <property type="nucleotide sequence ID" value="NZ_BAABAS010000016.1"/>
</dbReference>
<keyword evidence="1" id="KW-0812">Transmembrane</keyword>
<reference evidence="3" key="1">
    <citation type="journal article" date="2019" name="Int. J. Syst. Evol. Microbiol.">
        <title>The Global Catalogue of Microorganisms (GCM) 10K type strain sequencing project: providing services to taxonomists for standard genome sequencing and annotation.</title>
        <authorList>
            <consortium name="The Broad Institute Genomics Platform"/>
            <consortium name="The Broad Institute Genome Sequencing Center for Infectious Disease"/>
            <person name="Wu L."/>
            <person name="Ma J."/>
        </authorList>
    </citation>
    <scope>NUCLEOTIDE SEQUENCE [LARGE SCALE GENOMIC DNA]</scope>
    <source>
        <strain evidence="3">JCM 17440</strain>
    </source>
</reference>
<keyword evidence="1" id="KW-1133">Transmembrane helix</keyword>
<comment type="caution">
    <text evidence="2">The sequence shown here is derived from an EMBL/GenBank/DDBJ whole genome shotgun (WGS) entry which is preliminary data.</text>
</comment>
<dbReference type="Pfam" id="PF05656">
    <property type="entry name" value="DUF805"/>
    <property type="match status" value="1"/>
</dbReference>
<dbReference type="InterPro" id="IPR008523">
    <property type="entry name" value="DUF805"/>
</dbReference>
<keyword evidence="3" id="KW-1185">Reference proteome</keyword>
<sequence length="212" mass="23889">MNMQTAIRQGFRQTFNWHGRAARSEFWWFVLFAYLSPVAFFFIALFPQASLLALLPMLLILPLLSLAARRLHDSDHSAAWMLFHFVPLFGTITMLVFYCLPGTFGPNRYGVPSDPGGLCKLYQERARVYRITGQVYLATGSTALGVVFGKEAGKDIRGGLARLAEQRQIMGEQAFRQCLHDLLYWQGVEEIMAVLDESYPPPDSFGGVSLDK</sequence>
<dbReference type="PANTHER" id="PTHR34980:SF2">
    <property type="entry name" value="INNER MEMBRANE PROTEIN YHAH-RELATED"/>
    <property type="match status" value="1"/>
</dbReference>